<name>A0A3G4ZXY7_9VIRU</name>
<accession>A0A3G4ZXY7</accession>
<proteinExistence type="predicted"/>
<protein>
    <submittedName>
        <fullName evidence="1">Uncharacterized protein</fullName>
    </submittedName>
</protein>
<organism evidence="1">
    <name type="scientific">Faunusvirus sp</name>
    <dbReference type="NCBI Taxonomy" id="2487766"/>
    <lineage>
        <taxon>Viruses</taxon>
        <taxon>Varidnaviria</taxon>
        <taxon>Bamfordvirae</taxon>
        <taxon>Nucleocytoviricota</taxon>
        <taxon>Megaviricetes</taxon>
        <taxon>Imitervirales</taxon>
        <taxon>Mimiviridae</taxon>
    </lineage>
</organism>
<evidence type="ECO:0000313" key="1">
    <source>
        <dbReference type="EMBL" id="AYV79730.1"/>
    </source>
</evidence>
<dbReference type="EMBL" id="MK072174">
    <property type="protein sequence ID" value="AYV79730.1"/>
    <property type="molecule type" value="Genomic_DNA"/>
</dbReference>
<reference evidence="1" key="1">
    <citation type="submission" date="2018-10" db="EMBL/GenBank/DDBJ databases">
        <title>Hidden diversity of soil giant viruses.</title>
        <authorList>
            <person name="Schulz F."/>
            <person name="Alteio L."/>
            <person name="Goudeau D."/>
            <person name="Ryan E.M."/>
            <person name="Malmstrom R.R."/>
            <person name="Blanchard J."/>
            <person name="Woyke T."/>
        </authorList>
    </citation>
    <scope>NUCLEOTIDE SEQUENCE</scope>
    <source>
        <strain evidence="1">FNV1</strain>
    </source>
</reference>
<gene>
    <name evidence="1" type="ORF">Faunusvirus43_7</name>
</gene>
<feature type="non-terminal residue" evidence="1">
    <location>
        <position position="47"/>
    </location>
</feature>
<sequence length="47" mass="5662">MTTNSFNSLYNNRYIPRPYTNITSTQDQIQKNDYNNYKINKTVNIEK</sequence>